<dbReference type="InterPro" id="IPR052935">
    <property type="entry name" value="Mg2+_PAP"/>
</dbReference>
<organism evidence="3 4">
    <name type="scientific">Serendipita indica (strain DSM 11827)</name>
    <name type="common">Root endophyte fungus</name>
    <name type="synonym">Piriformospora indica</name>
    <dbReference type="NCBI Taxonomy" id="1109443"/>
    <lineage>
        <taxon>Eukaryota</taxon>
        <taxon>Fungi</taxon>
        <taxon>Dikarya</taxon>
        <taxon>Basidiomycota</taxon>
        <taxon>Agaricomycotina</taxon>
        <taxon>Agaricomycetes</taxon>
        <taxon>Sebacinales</taxon>
        <taxon>Serendipitaceae</taxon>
        <taxon>Serendipita</taxon>
    </lineage>
</organism>
<dbReference type="Proteomes" id="UP000007148">
    <property type="component" value="Unassembled WGS sequence"/>
</dbReference>
<gene>
    <name evidence="3" type="ORF">PIIN_11729</name>
</gene>
<sequence>MPAIFHFLEKLKPHIPPGGIAASERDEGMSPSSRFLCHNVAYRDVVRNPSAPWKAEFVAAYFHHLKETHIVATDACTLAMKELEIPEDVDPKAKERIQERIAPFLRSIASNMTVQIDYELNGASSGQLKLGPSDGNGISSQVLDIPLVNEVTGTIPNAQDGPLKMSVSSFQQESVEHQSLTAIYETGTTYLAEDGGWSLISDVDDTVKISCVNDHKQLTRNTFVNVPQHSPGMPELYQKMHEAISTPDHPTPFFYISASPYNLYPFLRKFLKDSAYPDGMIILRDLSWFDIHSWYSRVNDSFLHTIPIKEYKFDRFVKVSGWLPRTTWVCVGDSTQSDPEAYAQFYHHLETLRATNPDANEGRVARIWIRKVVGVNPKLEGTLNAPERFERAFQGIPSEVWKVFEDGKELMDQIDGVKREREQIHQKHDEDGTNKQTRSPLQ</sequence>
<proteinExistence type="predicted"/>
<dbReference type="HOGENOM" id="CLU_030283_0_0_1"/>
<comment type="caution">
    <text evidence="3">The sequence shown here is derived from an EMBL/GenBank/DDBJ whole genome shotgun (WGS) entry which is preliminary data.</text>
</comment>
<dbReference type="PANTHER" id="PTHR28208">
    <property type="entry name" value="PHOSPHATIDATE PHOSPHATASE APP1"/>
    <property type="match status" value="1"/>
</dbReference>
<feature type="region of interest" description="Disordered" evidence="1">
    <location>
        <begin position="416"/>
        <end position="442"/>
    </location>
</feature>
<dbReference type="EMBL" id="CAFZ01000019">
    <property type="protein sequence ID" value="CCA67743.1"/>
    <property type="molecule type" value="Genomic_DNA"/>
</dbReference>
<feature type="compositionally biased region" description="Basic and acidic residues" evidence="1">
    <location>
        <begin position="416"/>
        <end position="433"/>
    </location>
</feature>
<accession>G4T8X6</accession>
<dbReference type="AlphaFoldDB" id="G4T8X6"/>
<feature type="domain" description="Phosphatidate phosphatase APP1 catalytic" evidence="2">
    <location>
        <begin position="197"/>
        <end position="349"/>
    </location>
</feature>
<dbReference type="InterPro" id="IPR019236">
    <property type="entry name" value="APP1_cat"/>
</dbReference>
<evidence type="ECO:0000259" key="2">
    <source>
        <dbReference type="Pfam" id="PF09949"/>
    </source>
</evidence>
<dbReference type="eggNOG" id="ENOG502RYXR">
    <property type="taxonomic scope" value="Eukaryota"/>
</dbReference>
<name>G4T8X6_SERID</name>
<dbReference type="GO" id="GO:0030479">
    <property type="term" value="C:actin cortical patch"/>
    <property type="evidence" value="ECO:0007669"/>
    <property type="project" value="TreeGrafter"/>
</dbReference>
<dbReference type="Pfam" id="PF09949">
    <property type="entry name" value="APP1_cat"/>
    <property type="match status" value="1"/>
</dbReference>
<evidence type="ECO:0000256" key="1">
    <source>
        <dbReference type="SAM" id="MobiDB-lite"/>
    </source>
</evidence>
<dbReference type="OMA" id="SWMSVAG"/>
<reference evidence="3 4" key="1">
    <citation type="journal article" date="2011" name="PLoS Pathog.">
        <title>Endophytic Life Strategies Decoded by Genome and Transcriptome Analyses of the Mutualistic Root Symbiont Piriformospora indica.</title>
        <authorList>
            <person name="Zuccaro A."/>
            <person name="Lahrmann U."/>
            <person name="Guldener U."/>
            <person name="Langen G."/>
            <person name="Pfiffi S."/>
            <person name="Biedenkopf D."/>
            <person name="Wong P."/>
            <person name="Samans B."/>
            <person name="Grimm C."/>
            <person name="Basiewicz M."/>
            <person name="Murat C."/>
            <person name="Martin F."/>
            <person name="Kogel K.H."/>
        </authorList>
    </citation>
    <scope>NUCLEOTIDE SEQUENCE [LARGE SCALE GENOMIC DNA]</scope>
    <source>
        <strain evidence="3 4">DSM 11827</strain>
    </source>
</reference>
<evidence type="ECO:0000313" key="4">
    <source>
        <dbReference type="Proteomes" id="UP000007148"/>
    </source>
</evidence>
<protein>
    <recommendedName>
        <fullName evidence="2">Phosphatidate phosphatase APP1 catalytic domain-containing protein</fullName>
    </recommendedName>
</protein>
<keyword evidence="4" id="KW-1185">Reference proteome</keyword>
<dbReference type="STRING" id="1109443.G4T8X6"/>
<dbReference type="OrthoDB" id="414243at2759"/>
<evidence type="ECO:0000313" key="3">
    <source>
        <dbReference type="EMBL" id="CCA67743.1"/>
    </source>
</evidence>
<dbReference type="GO" id="GO:0008195">
    <property type="term" value="F:phosphatidate phosphatase activity"/>
    <property type="evidence" value="ECO:0007669"/>
    <property type="project" value="InterPro"/>
</dbReference>
<dbReference type="InParanoid" id="G4T8X6"/>
<dbReference type="PANTHER" id="PTHR28208:SF1">
    <property type="entry name" value="FILAMENT ORGANIZATION PROTEIN APP1-LIKE, PUTATIVE (AFU_ORTHOLOGUE AFUA_1G06650)-RELATED"/>
    <property type="match status" value="1"/>
</dbReference>